<dbReference type="InterPro" id="IPR036013">
    <property type="entry name" value="Band_7/SPFH_dom_sf"/>
</dbReference>
<dbReference type="AlphaFoldDB" id="A0A8J6P2A8"/>
<evidence type="ECO:0000256" key="6">
    <source>
        <dbReference type="PIRNR" id="PIRNR005651"/>
    </source>
</evidence>
<dbReference type="EMBL" id="JACNIG010000270">
    <property type="protein sequence ID" value="MBC8433098.1"/>
    <property type="molecule type" value="Genomic_DNA"/>
</dbReference>
<evidence type="ECO:0000256" key="4">
    <source>
        <dbReference type="ARBA" id="ARBA00022989"/>
    </source>
</evidence>
<keyword evidence="5" id="KW-0472">Membrane</keyword>
<keyword evidence="4" id="KW-1133">Transmembrane helix</keyword>
<comment type="function">
    <text evidence="6">HflC and HflK could regulate a protease.</text>
</comment>
<dbReference type="GO" id="GO:0016020">
    <property type="term" value="C:membrane"/>
    <property type="evidence" value="ECO:0007669"/>
    <property type="project" value="UniProtKB-SubCell"/>
</dbReference>
<keyword evidence="8" id="KW-0645">Protease</keyword>
<evidence type="ECO:0000313" key="8">
    <source>
        <dbReference type="EMBL" id="MBC8433098.1"/>
    </source>
</evidence>
<keyword evidence="3" id="KW-0812">Transmembrane</keyword>
<feature type="domain" description="Band 7" evidence="7">
    <location>
        <begin position="20"/>
        <end position="212"/>
    </location>
</feature>
<dbReference type="NCBIfam" id="TIGR01932">
    <property type="entry name" value="hflC"/>
    <property type="match status" value="1"/>
</dbReference>
<dbReference type="PANTHER" id="PTHR42911:SF1">
    <property type="entry name" value="MODULATOR OF FTSH PROTEASE HFLC"/>
    <property type="match status" value="1"/>
</dbReference>
<keyword evidence="8" id="KW-0378">Hydrolase</keyword>
<sequence>MRSKIVVLFLLASTLLFVYFSAYVVDETEQVVVTQFGKVVGASKTEPGLYFKIPFIQITTYFPKNLLRWDGDPGQIPTLEKTYLWVDTFARWRIIDPIKFFQTVNNTVRALGILDDILDPAVRNFITSYRLIEAVRKSNRELGLLEFGLEDKDLDTALPTSFSVSTGREKITEEIEKQAQPKLKPFGIELVDVKIKRINYVEPVRESAYKRMIAERKQIAEKFRSEGKGEARKKLGDKEKDLKQITSKAYRKAQELKGKADAEAVRIYAGAYGIDPDFYSFIKTLDIYRSALGKDTTLVLSTDSEFFKYLKGYSAKQRKAP</sequence>
<dbReference type="GO" id="GO:0006508">
    <property type="term" value="P:proteolysis"/>
    <property type="evidence" value="ECO:0007669"/>
    <property type="project" value="UniProtKB-KW"/>
</dbReference>
<dbReference type="PANTHER" id="PTHR42911">
    <property type="entry name" value="MODULATOR OF FTSH PROTEASE HFLC"/>
    <property type="match status" value="1"/>
</dbReference>
<evidence type="ECO:0000256" key="2">
    <source>
        <dbReference type="ARBA" id="ARBA00007862"/>
    </source>
</evidence>
<dbReference type="SMART" id="SM00244">
    <property type="entry name" value="PHB"/>
    <property type="match status" value="1"/>
</dbReference>
<comment type="similarity">
    <text evidence="2 6">Belongs to the band 7/mec-2 family. HflC subfamily.</text>
</comment>
<evidence type="ECO:0000313" key="9">
    <source>
        <dbReference type="Proteomes" id="UP000605201"/>
    </source>
</evidence>
<evidence type="ECO:0000256" key="5">
    <source>
        <dbReference type="ARBA" id="ARBA00023136"/>
    </source>
</evidence>
<dbReference type="GO" id="GO:0008233">
    <property type="term" value="F:peptidase activity"/>
    <property type="evidence" value="ECO:0007669"/>
    <property type="project" value="UniProtKB-KW"/>
</dbReference>
<dbReference type="Proteomes" id="UP000605201">
    <property type="component" value="Unassembled WGS sequence"/>
</dbReference>
<evidence type="ECO:0000256" key="1">
    <source>
        <dbReference type="ARBA" id="ARBA00004167"/>
    </source>
</evidence>
<protein>
    <recommendedName>
        <fullName evidence="6">Protein HflC</fullName>
    </recommendedName>
</protein>
<dbReference type="Pfam" id="PF01145">
    <property type="entry name" value="Band_7"/>
    <property type="match status" value="1"/>
</dbReference>
<dbReference type="Gene3D" id="3.30.479.30">
    <property type="entry name" value="Band 7 domain"/>
    <property type="match status" value="1"/>
</dbReference>
<dbReference type="SUPFAM" id="SSF117892">
    <property type="entry name" value="Band 7/SPFH domain"/>
    <property type="match status" value="1"/>
</dbReference>
<evidence type="ECO:0000256" key="3">
    <source>
        <dbReference type="ARBA" id="ARBA00022692"/>
    </source>
</evidence>
<dbReference type="InterPro" id="IPR001107">
    <property type="entry name" value="Band_7"/>
</dbReference>
<name>A0A8J6P2A8_9BACT</name>
<accession>A0A8J6P2A8</accession>
<comment type="caution">
    <text evidence="8">The sequence shown here is derived from an EMBL/GenBank/DDBJ whole genome shotgun (WGS) entry which is preliminary data.</text>
</comment>
<comment type="subcellular location">
    <subcellularLocation>
        <location evidence="1">Membrane</location>
        <topology evidence="1">Single-pass membrane protein</topology>
    </subcellularLocation>
</comment>
<dbReference type="InterPro" id="IPR010200">
    <property type="entry name" value="HflC"/>
</dbReference>
<reference evidence="8 9" key="1">
    <citation type="submission" date="2020-08" db="EMBL/GenBank/DDBJ databases">
        <title>Bridging the membrane lipid divide: bacteria of the FCB group superphylum have the potential to synthesize archaeal ether lipids.</title>
        <authorList>
            <person name="Villanueva L."/>
            <person name="Von Meijenfeldt F.A.B."/>
            <person name="Westbye A.B."/>
            <person name="Yadav S."/>
            <person name="Hopmans E.C."/>
            <person name="Dutilh B.E."/>
            <person name="Sinninghe Damste J.S."/>
        </authorList>
    </citation>
    <scope>NUCLEOTIDE SEQUENCE [LARGE SCALE GENOMIC DNA]</scope>
    <source>
        <strain evidence="8">NIOZ-UU17</strain>
    </source>
</reference>
<proteinExistence type="inferred from homology"/>
<dbReference type="CDD" id="cd03405">
    <property type="entry name" value="SPFH_HflC"/>
    <property type="match status" value="1"/>
</dbReference>
<evidence type="ECO:0000259" key="7">
    <source>
        <dbReference type="SMART" id="SM00244"/>
    </source>
</evidence>
<dbReference type="PIRSF" id="PIRSF005651">
    <property type="entry name" value="HflC"/>
    <property type="match status" value="1"/>
</dbReference>
<organism evidence="8 9">
    <name type="scientific">Candidatus Desulfatibia vada</name>
    <dbReference type="NCBI Taxonomy" id="2841696"/>
    <lineage>
        <taxon>Bacteria</taxon>
        <taxon>Pseudomonadati</taxon>
        <taxon>Thermodesulfobacteriota</taxon>
        <taxon>Desulfobacteria</taxon>
        <taxon>Desulfobacterales</taxon>
        <taxon>Desulfobacterales incertae sedis</taxon>
        <taxon>Candidatus Desulfatibia</taxon>
    </lineage>
</organism>
<gene>
    <name evidence="8" type="primary">hflC</name>
    <name evidence="8" type="ORF">H8D96_14405</name>
</gene>